<protein>
    <submittedName>
        <fullName evidence="2">Uncharacterized protein</fullName>
    </submittedName>
</protein>
<evidence type="ECO:0000256" key="1">
    <source>
        <dbReference type="SAM" id="MobiDB-lite"/>
    </source>
</evidence>
<dbReference type="Proteomes" id="UP000254429">
    <property type="component" value="Unassembled WGS sequence"/>
</dbReference>
<accession>A0A377DV16</accession>
<evidence type="ECO:0000313" key="2">
    <source>
        <dbReference type="EMBL" id="STM39978.1"/>
    </source>
</evidence>
<dbReference type="EMBL" id="UGFG01000001">
    <property type="protein sequence ID" value="STM39978.1"/>
    <property type="molecule type" value="Genomic_DNA"/>
</dbReference>
<evidence type="ECO:0000313" key="3">
    <source>
        <dbReference type="Proteomes" id="UP000254429"/>
    </source>
</evidence>
<dbReference type="AlphaFoldDB" id="A0A377DV16"/>
<organism evidence="2 3">
    <name type="scientific">Escherichia coli</name>
    <dbReference type="NCBI Taxonomy" id="562"/>
    <lineage>
        <taxon>Bacteria</taxon>
        <taxon>Pseudomonadati</taxon>
        <taxon>Pseudomonadota</taxon>
        <taxon>Gammaproteobacteria</taxon>
        <taxon>Enterobacterales</taxon>
        <taxon>Enterobacteriaceae</taxon>
        <taxon>Escherichia</taxon>
    </lineage>
</organism>
<name>A0A377DV16_ECOLX</name>
<proteinExistence type="predicted"/>
<sequence length="53" mass="5898">MWETGFAVHLSKAEVPPPARGPGPISRFHSNRQTPNYHPRLTLAEAIAAFLCR</sequence>
<feature type="region of interest" description="Disordered" evidence="1">
    <location>
        <begin position="13"/>
        <end position="36"/>
    </location>
</feature>
<reference evidence="2 3" key="1">
    <citation type="submission" date="2018-06" db="EMBL/GenBank/DDBJ databases">
        <authorList>
            <consortium name="Pathogen Informatics"/>
            <person name="Doyle S."/>
        </authorList>
    </citation>
    <scope>NUCLEOTIDE SEQUENCE [LARGE SCALE GENOMIC DNA]</scope>
    <source>
        <strain evidence="2 3">NCTC8500</strain>
    </source>
</reference>
<gene>
    <name evidence="2" type="ORF">NCTC8500_03805</name>
</gene>